<accession>A0ABN9YBC7</accession>
<keyword evidence="2" id="KW-1185">Reference proteome</keyword>
<gene>
    <name evidence="1" type="ORF">PCOR1329_LOCUS83849</name>
</gene>
<proteinExistence type="predicted"/>
<dbReference type="EMBL" id="CAUYUJ010022192">
    <property type="protein sequence ID" value="CAK0909423.1"/>
    <property type="molecule type" value="Genomic_DNA"/>
</dbReference>
<feature type="non-terminal residue" evidence="1">
    <location>
        <position position="1"/>
    </location>
</feature>
<dbReference type="Proteomes" id="UP001189429">
    <property type="component" value="Unassembled WGS sequence"/>
</dbReference>
<reference evidence="1" key="1">
    <citation type="submission" date="2023-10" db="EMBL/GenBank/DDBJ databases">
        <authorList>
            <person name="Chen Y."/>
            <person name="Shah S."/>
            <person name="Dougan E. K."/>
            <person name="Thang M."/>
            <person name="Chan C."/>
        </authorList>
    </citation>
    <scope>NUCLEOTIDE SEQUENCE [LARGE SCALE GENOMIC DNA]</scope>
</reference>
<comment type="caution">
    <text evidence="1">The sequence shown here is derived from an EMBL/GenBank/DDBJ whole genome shotgun (WGS) entry which is preliminary data.</text>
</comment>
<organism evidence="1 2">
    <name type="scientific">Prorocentrum cordatum</name>
    <dbReference type="NCBI Taxonomy" id="2364126"/>
    <lineage>
        <taxon>Eukaryota</taxon>
        <taxon>Sar</taxon>
        <taxon>Alveolata</taxon>
        <taxon>Dinophyceae</taxon>
        <taxon>Prorocentrales</taxon>
        <taxon>Prorocentraceae</taxon>
        <taxon>Prorocentrum</taxon>
    </lineage>
</organism>
<evidence type="ECO:0000313" key="2">
    <source>
        <dbReference type="Proteomes" id="UP001189429"/>
    </source>
</evidence>
<protein>
    <submittedName>
        <fullName evidence="1">Uncharacterized protein</fullName>
    </submittedName>
</protein>
<evidence type="ECO:0000313" key="1">
    <source>
        <dbReference type="EMBL" id="CAK0909423.1"/>
    </source>
</evidence>
<name>A0ABN9YBC7_9DINO</name>
<sequence length="191" mass="20506">VEKAKQLAPDRILAAGESDRGKAWTIMKANNIALPVESEAALLGEAATSARMIAENTKQFKQLLDIMAIFAPDGAPFDLHRPVLGAIRDMSLTDKLASFNKVLIEETFCDFVIQGKTGVPATLALAEAYTTYLEEALVTVPENAKFLKFAGSSLDTIRAVVALTEPTVESVCAHAQEVKELKDATGKSGNR</sequence>